<evidence type="ECO:0000313" key="2">
    <source>
        <dbReference type="Proteomes" id="UP000035680"/>
    </source>
</evidence>
<keyword evidence="2" id="KW-1185">Reference proteome</keyword>
<accession>A0A0K0FTN1</accession>
<name>A0A0K0FTN1_STRVS</name>
<reference evidence="2" key="1">
    <citation type="submission" date="2014-07" db="EMBL/GenBank/DDBJ databases">
        <authorList>
            <person name="Martin A.A"/>
            <person name="De Silva N."/>
        </authorList>
    </citation>
    <scope>NUCLEOTIDE SEQUENCE</scope>
</reference>
<organism evidence="2 3">
    <name type="scientific">Strongyloides venezuelensis</name>
    <name type="common">Threadworm</name>
    <dbReference type="NCBI Taxonomy" id="75913"/>
    <lineage>
        <taxon>Eukaryota</taxon>
        <taxon>Metazoa</taxon>
        <taxon>Ecdysozoa</taxon>
        <taxon>Nematoda</taxon>
        <taxon>Chromadorea</taxon>
        <taxon>Rhabditida</taxon>
        <taxon>Tylenchina</taxon>
        <taxon>Panagrolaimomorpha</taxon>
        <taxon>Strongyloidoidea</taxon>
        <taxon>Strongyloididae</taxon>
        <taxon>Strongyloides</taxon>
    </lineage>
</organism>
<feature type="region of interest" description="Disordered" evidence="1">
    <location>
        <begin position="87"/>
        <end position="128"/>
    </location>
</feature>
<proteinExistence type="predicted"/>
<protein>
    <submittedName>
        <fullName evidence="3">CPXV211 protein</fullName>
    </submittedName>
</protein>
<dbReference type="Proteomes" id="UP000035680">
    <property type="component" value="Unassembled WGS sequence"/>
</dbReference>
<evidence type="ECO:0000313" key="3">
    <source>
        <dbReference type="WBParaSite" id="SVE_1569300.1"/>
    </source>
</evidence>
<dbReference type="AlphaFoldDB" id="A0A0K0FTN1"/>
<sequence length="128" mass="14431">MSLQRSKIWGKKGTKIWYFVPLSRCISRTTYHIKKTKITKITTIKEPKSTKKPKSTTTTTTLTSTSTTLITIISPKTIIPTTTYECIDSSENSSDGILDSIESSSEEEYDYNDYDQGNTDSHSGLLYK</sequence>
<dbReference type="WBParaSite" id="SVE_1569300.1">
    <property type="protein sequence ID" value="SVE_1569300.1"/>
    <property type="gene ID" value="SVE_1569300"/>
</dbReference>
<reference evidence="3" key="2">
    <citation type="submission" date="2015-08" db="UniProtKB">
        <authorList>
            <consortium name="WormBaseParasite"/>
        </authorList>
    </citation>
    <scope>IDENTIFICATION</scope>
</reference>
<evidence type="ECO:0000256" key="1">
    <source>
        <dbReference type="SAM" id="MobiDB-lite"/>
    </source>
</evidence>
<feature type="compositionally biased region" description="Acidic residues" evidence="1">
    <location>
        <begin position="104"/>
        <end position="113"/>
    </location>
</feature>